<dbReference type="EMBL" id="RBUQ01000004">
    <property type="protein sequence ID" value="RMV44434.1"/>
    <property type="molecule type" value="Genomic_DNA"/>
</dbReference>
<dbReference type="Proteomes" id="UP000271631">
    <property type="component" value="Unassembled WGS sequence"/>
</dbReference>
<protein>
    <submittedName>
        <fullName evidence="1">Uncharacterized protein</fullName>
    </submittedName>
</protein>
<evidence type="ECO:0000313" key="1">
    <source>
        <dbReference type="EMBL" id="RMV44434.1"/>
    </source>
</evidence>
<proteinExistence type="predicted"/>
<sequence length="66" mass="7523">MTISAHVLIDKFIDVIGDYDSPDPMGIEALQRITDFWINEAITLEEFNHYCARQLKAVQCAPRRAA</sequence>
<dbReference type="AlphaFoldDB" id="A0A0N0FZL0"/>
<accession>A0A0N0FZL0</accession>
<evidence type="ECO:0000313" key="2">
    <source>
        <dbReference type="Proteomes" id="UP000271631"/>
    </source>
</evidence>
<name>A0A0N0FZL0_PSEYM</name>
<reference evidence="1 2" key="1">
    <citation type="submission" date="2018-08" db="EMBL/GenBank/DDBJ databases">
        <title>Recombination of ecologically and evolutionarily significant loci maintains genetic cohesion in the Pseudomonas syringae species complex.</title>
        <authorList>
            <person name="Dillon M."/>
            <person name="Thakur S."/>
            <person name="Almeida R.N.D."/>
            <person name="Weir B.S."/>
            <person name="Guttman D.S."/>
        </authorList>
    </citation>
    <scope>NUCLEOTIDE SEQUENCE [LARGE SCALE GENOMIC DNA]</scope>
    <source>
        <strain evidence="1 2">ICMP 11281</strain>
    </source>
</reference>
<organism evidence="1 2">
    <name type="scientific">Pseudomonas syringae pv. maculicola</name>
    <dbReference type="NCBI Taxonomy" id="59511"/>
    <lineage>
        <taxon>Bacteria</taxon>
        <taxon>Pseudomonadati</taxon>
        <taxon>Pseudomonadota</taxon>
        <taxon>Gammaproteobacteria</taxon>
        <taxon>Pseudomonadales</taxon>
        <taxon>Pseudomonadaceae</taxon>
        <taxon>Pseudomonas</taxon>
    </lineage>
</organism>
<dbReference type="RefSeq" id="WP_054070216.1">
    <property type="nucleotide sequence ID" value="NZ_LGLG01000340.1"/>
</dbReference>
<gene>
    <name evidence="1" type="ORF">ALP13_02739</name>
</gene>
<comment type="caution">
    <text evidence="1">The sequence shown here is derived from an EMBL/GenBank/DDBJ whole genome shotgun (WGS) entry which is preliminary data.</text>
</comment>